<organism evidence="1 2">
    <name type="scientific">Zobellia galactanivorans (strain DSM 12802 / CCUG 47099 / CIP 106680 / NCIMB 13871 / Dsij)</name>
    <dbReference type="NCBI Taxonomy" id="63186"/>
    <lineage>
        <taxon>Bacteria</taxon>
        <taxon>Pseudomonadati</taxon>
        <taxon>Bacteroidota</taxon>
        <taxon>Flavobacteriia</taxon>
        <taxon>Flavobacteriales</taxon>
        <taxon>Flavobacteriaceae</taxon>
        <taxon>Zobellia</taxon>
    </lineage>
</organism>
<keyword evidence="2" id="KW-1185">Reference proteome</keyword>
<name>G0LCD9_ZOBGA</name>
<sequence>MSTYTDPFLSIHNKLAKLTELVLEIKNAPKEDYSTKYYTRQEAADICRSSVQSIDNYIKYGWIEAEDFGPAKKLIHHFQIFNEDNSIKQFKYKRRA</sequence>
<reference evidence="2" key="1">
    <citation type="submission" date="2009-07" db="EMBL/GenBank/DDBJ databases">
        <title>Complete genome sequence of Zobellia galactanivorans Dsij.</title>
        <authorList>
            <consortium name="Genoscope - CEA"/>
        </authorList>
    </citation>
    <scope>NUCLEOTIDE SEQUENCE [LARGE SCALE GENOMIC DNA]</scope>
    <source>
        <strain evidence="2">DSM 12802 / CCUG 47099 / CIP 106680 / NCIMB 13871 / Dsij</strain>
    </source>
</reference>
<gene>
    <name evidence="1" type="ordered locus">zobellia_2711</name>
</gene>
<dbReference type="RefSeq" id="WP_013994057.1">
    <property type="nucleotide sequence ID" value="NC_015844.1"/>
</dbReference>
<dbReference type="EMBL" id="FP476056">
    <property type="protein sequence ID" value="CAZ96861.1"/>
    <property type="molecule type" value="Genomic_DNA"/>
</dbReference>
<evidence type="ECO:0000313" key="2">
    <source>
        <dbReference type="Proteomes" id="UP000008898"/>
    </source>
</evidence>
<dbReference type="STRING" id="63186.ZOBELLIA_2711"/>
<dbReference type="OrthoDB" id="1189461at2"/>
<accession>G0LCD9</accession>
<evidence type="ECO:0000313" key="1">
    <source>
        <dbReference type="EMBL" id="CAZ96861.1"/>
    </source>
</evidence>
<dbReference type="KEGG" id="zga:ZOBELLIA_2711"/>
<protein>
    <submittedName>
        <fullName evidence="1">Uncharacterized protein</fullName>
    </submittedName>
</protein>
<dbReference type="Proteomes" id="UP000008898">
    <property type="component" value="Chromosome"/>
</dbReference>
<dbReference type="AlphaFoldDB" id="G0LCD9"/>
<reference evidence="1 2" key="2">
    <citation type="journal article" date="2012" name="Environ. Microbiol.">
        <title>Characterization of the first alginolytic operons in a marine bacterium: from their emergence in marine Flavobacteriia to their independent transfers to marine Proteobacteria and human gut Bacteroides.</title>
        <authorList>
            <person name="Thomas F."/>
            <person name="Barbeyron T."/>
            <person name="Tonon T."/>
            <person name="Genicot S."/>
            <person name="Czjzek M."/>
            <person name="Michel G."/>
        </authorList>
    </citation>
    <scope>NUCLEOTIDE SEQUENCE [LARGE SCALE GENOMIC DNA]</scope>
    <source>
        <strain evidence="2">DSM 12802 / CCUG 47099 / CIP 106680 / NCIMB 13871 / Dsij</strain>
    </source>
</reference>
<proteinExistence type="predicted"/>
<dbReference type="HOGENOM" id="CLU_2359019_0_0_10"/>